<dbReference type="GO" id="GO:0051536">
    <property type="term" value="F:iron-sulfur cluster binding"/>
    <property type="evidence" value="ECO:0007669"/>
    <property type="project" value="InterPro"/>
</dbReference>
<dbReference type="PANTHER" id="PTHR42895">
    <property type="entry name" value="IRON-SULFUR CLUSTER-BINDING PROTEIN-RELATED"/>
    <property type="match status" value="1"/>
</dbReference>
<dbReference type="InterPro" id="IPR041414">
    <property type="entry name" value="Raco-like_middle"/>
</dbReference>
<evidence type="ECO:0000313" key="4">
    <source>
        <dbReference type="EMBL" id="HJA91777.1"/>
    </source>
</evidence>
<comment type="caution">
    <text evidence="4">The sequence shown here is derived from an EMBL/GenBank/DDBJ whole genome shotgun (WGS) entry which is preliminary data.</text>
</comment>
<dbReference type="PANTHER" id="PTHR42895:SF1">
    <property type="entry name" value="IRON-SULFUR CLUSTER PROTEIN"/>
    <property type="match status" value="1"/>
</dbReference>
<dbReference type="InterPro" id="IPR042259">
    <property type="entry name" value="Raco-like_middle_sf"/>
</dbReference>
<accession>A0A9D2I494</accession>
<gene>
    <name evidence="4" type="ORF">H9717_01435</name>
</gene>
<dbReference type="InterPro" id="IPR001041">
    <property type="entry name" value="2Fe-2S_ferredoxin-type"/>
</dbReference>
<sequence>MEESRGSGCGPKGYADETEVTVNGKVRRAVKGTTLGELLKKEGLAMPCAGMGRCGKCRVRAEGVLGEPDVVERKKLSPQELAGHVRLACRTVILGPSRVEWEKEAGMEIRLGENASLGKGKPLFHRLGAAVDVGTTTLAAQLYAEEGLLAQAGMENPQRAYGADVISRVERSLAGEGKELKRAVCGGIGELLHELVDRAGVPVGQIDTLVITGNTSMLYLLTGRNPESLSHAPFRADWLAGEWTEGKTLALPCPDAKVYFPPCISAFVGADITCAMLHTGLCSAVKPELLTDIGTNGEIVLNKDGKLFCCSTAAGPAFEGAGLSCGMPGEEGAIFRVECKGNGFECGVIGDGPAKGICGSGVVDAVSCLLQSGRLDETGFLEDRAVLTGGTILTGGTMPPGRVELLQEDIRKIQLAKGAINAGIRTMLHRADLPLKDLSRLLVAGGFGSSMDIKNAIAIGLLPDMARERIVICGNAALNGAADLLLDGSRRKTAEEIARKAVTVELSTDEYFKESYMEGMLFPEEGND</sequence>
<dbReference type="InterPro" id="IPR052911">
    <property type="entry name" value="Corrinoid_activation_enz"/>
</dbReference>
<dbReference type="Pfam" id="PF17651">
    <property type="entry name" value="Raco_middle"/>
    <property type="match status" value="1"/>
</dbReference>
<proteinExistence type="predicted"/>
<dbReference type="Gene3D" id="3.30.420.480">
    <property type="entry name" value="Domain of unknown function (DUF4445)"/>
    <property type="match status" value="1"/>
</dbReference>
<dbReference type="InterPro" id="IPR043129">
    <property type="entry name" value="ATPase_NBD"/>
</dbReference>
<dbReference type="InterPro" id="IPR027980">
    <property type="entry name" value="RACo_C"/>
</dbReference>
<dbReference type="Gene3D" id="3.10.20.30">
    <property type="match status" value="1"/>
</dbReference>
<evidence type="ECO:0000259" key="2">
    <source>
        <dbReference type="Pfam" id="PF14574"/>
    </source>
</evidence>
<organism evidence="4 5">
    <name type="scientific">Candidatus Eisenbergiella merdipullorum</name>
    <dbReference type="NCBI Taxonomy" id="2838553"/>
    <lineage>
        <taxon>Bacteria</taxon>
        <taxon>Bacillati</taxon>
        <taxon>Bacillota</taxon>
        <taxon>Clostridia</taxon>
        <taxon>Lachnospirales</taxon>
        <taxon>Lachnospiraceae</taxon>
        <taxon>Eisenbergiella</taxon>
    </lineage>
</organism>
<feature type="domain" description="RACo C-terminal" evidence="2">
    <location>
        <begin position="288"/>
        <end position="526"/>
    </location>
</feature>
<dbReference type="AlphaFoldDB" id="A0A9D2I494"/>
<feature type="domain" description="2Fe-2S ferredoxin-type" evidence="1">
    <location>
        <begin position="20"/>
        <end position="92"/>
    </location>
</feature>
<dbReference type="InterPro" id="IPR036010">
    <property type="entry name" value="2Fe-2S_ferredoxin-like_sf"/>
</dbReference>
<dbReference type="Proteomes" id="UP000886858">
    <property type="component" value="Unassembled WGS sequence"/>
</dbReference>
<name>A0A9D2I494_9FIRM</name>
<reference evidence="4" key="1">
    <citation type="journal article" date="2021" name="PeerJ">
        <title>Extensive microbial diversity within the chicken gut microbiome revealed by metagenomics and culture.</title>
        <authorList>
            <person name="Gilroy R."/>
            <person name="Ravi A."/>
            <person name="Getino M."/>
            <person name="Pursley I."/>
            <person name="Horton D.L."/>
            <person name="Alikhan N.F."/>
            <person name="Baker D."/>
            <person name="Gharbi K."/>
            <person name="Hall N."/>
            <person name="Watson M."/>
            <person name="Adriaenssens E.M."/>
            <person name="Foster-Nyarko E."/>
            <person name="Jarju S."/>
            <person name="Secka A."/>
            <person name="Antonio M."/>
            <person name="Oren A."/>
            <person name="Chaudhuri R.R."/>
            <person name="La Ragione R."/>
            <person name="Hildebrand F."/>
            <person name="Pallen M.J."/>
        </authorList>
    </citation>
    <scope>NUCLEOTIDE SEQUENCE</scope>
    <source>
        <strain evidence="4">CHK179-7159</strain>
    </source>
</reference>
<evidence type="ECO:0000313" key="5">
    <source>
        <dbReference type="Proteomes" id="UP000886858"/>
    </source>
</evidence>
<reference evidence="4" key="2">
    <citation type="submission" date="2021-04" db="EMBL/GenBank/DDBJ databases">
        <authorList>
            <person name="Gilroy R."/>
        </authorList>
    </citation>
    <scope>NUCLEOTIDE SEQUENCE</scope>
    <source>
        <strain evidence="4">CHK179-7159</strain>
    </source>
</reference>
<evidence type="ECO:0000259" key="1">
    <source>
        <dbReference type="Pfam" id="PF00111"/>
    </source>
</evidence>
<dbReference type="SUPFAM" id="SSF53067">
    <property type="entry name" value="Actin-like ATPase domain"/>
    <property type="match status" value="1"/>
</dbReference>
<dbReference type="Pfam" id="PF14574">
    <property type="entry name" value="RACo_C_ter"/>
    <property type="match status" value="1"/>
</dbReference>
<dbReference type="CDD" id="cd00207">
    <property type="entry name" value="fer2"/>
    <property type="match status" value="1"/>
</dbReference>
<protein>
    <submittedName>
        <fullName evidence="4">DUF4445 domain-containing protein</fullName>
    </submittedName>
</protein>
<dbReference type="EMBL" id="DWYY01000016">
    <property type="protein sequence ID" value="HJA91777.1"/>
    <property type="molecule type" value="Genomic_DNA"/>
</dbReference>
<dbReference type="SUPFAM" id="SSF54292">
    <property type="entry name" value="2Fe-2S ferredoxin-like"/>
    <property type="match status" value="1"/>
</dbReference>
<feature type="domain" description="RACo-like middle region" evidence="3">
    <location>
        <begin position="127"/>
        <end position="281"/>
    </location>
</feature>
<dbReference type="Pfam" id="PF00111">
    <property type="entry name" value="Fer2"/>
    <property type="match status" value="1"/>
</dbReference>
<dbReference type="InterPro" id="IPR012675">
    <property type="entry name" value="Beta-grasp_dom_sf"/>
</dbReference>
<evidence type="ECO:0000259" key="3">
    <source>
        <dbReference type="Pfam" id="PF17651"/>
    </source>
</evidence>